<evidence type="ECO:0000313" key="1">
    <source>
        <dbReference type="EMBL" id="MED4403046.1"/>
    </source>
</evidence>
<dbReference type="SUPFAM" id="SSF160755">
    <property type="entry name" value="YugN-like"/>
    <property type="match status" value="1"/>
</dbReference>
<dbReference type="InterPro" id="IPR036491">
    <property type="entry name" value="YugN-like_sf"/>
</dbReference>
<organism evidence="1 2">
    <name type="scientific">Metabacillus fastidiosus</name>
    <dbReference type="NCBI Taxonomy" id="1458"/>
    <lineage>
        <taxon>Bacteria</taxon>
        <taxon>Bacillati</taxon>
        <taxon>Bacillota</taxon>
        <taxon>Bacilli</taxon>
        <taxon>Bacillales</taxon>
        <taxon>Bacillaceae</taxon>
        <taxon>Metabacillus</taxon>
    </lineage>
</organism>
<protein>
    <submittedName>
        <fullName evidence="1">YugN-like family protein</fullName>
    </submittedName>
</protein>
<comment type="caution">
    <text evidence="1">The sequence shown here is derived from an EMBL/GenBank/DDBJ whole genome shotgun (WGS) entry which is preliminary data.</text>
</comment>
<dbReference type="InterPro" id="IPR014967">
    <property type="entry name" value="Uncharacterised_YugN-like"/>
</dbReference>
<evidence type="ECO:0000313" key="2">
    <source>
        <dbReference type="Proteomes" id="UP001342826"/>
    </source>
</evidence>
<name>A0ABU6P4H1_9BACI</name>
<sequence>MIEIPSKLEDQLFDLFFLEQKMKPLGYVIGGNWDYDSGSFDYKMDDEVGYQFLRLPFEAVNGQLDADNVTVKFKRPFLLSHKYQIGLDDDVHVGNFSSAFNQFQEPQDKDATFPEKYIDNGKRLVKELETLLINEQK</sequence>
<dbReference type="Gene3D" id="3.30.310.100">
    <property type="entry name" value="YugN-like"/>
    <property type="match status" value="1"/>
</dbReference>
<keyword evidence="2" id="KW-1185">Reference proteome</keyword>
<dbReference type="Pfam" id="PF08868">
    <property type="entry name" value="YugN"/>
    <property type="match status" value="1"/>
</dbReference>
<gene>
    <name evidence="1" type="ORF">P9271_17200</name>
</gene>
<dbReference type="EMBL" id="JARTFS010000013">
    <property type="protein sequence ID" value="MED4403046.1"/>
    <property type="molecule type" value="Genomic_DNA"/>
</dbReference>
<proteinExistence type="predicted"/>
<dbReference type="RefSeq" id="WP_328015623.1">
    <property type="nucleotide sequence ID" value="NZ_JARTFS010000013.1"/>
</dbReference>
<reference evidence="1 2" key="1">
    <citation type="submission" date="2023-03" db="EMBL/GenBank/DDBJ databases">
        <title>Bacillus Genome Sequencing.</title>
        <authorList>
            <person name="Dunlap C."/>
        </authorList>
    </citation>
    <scope>NUCLEOTIDE SEQUENCE [LARGE SCALE GENOMIC DNA]</scope>
    <source>
        <strain evidence="1 2">NRS-1717</strain>
    </source>
</reference>
<dbReference type="Proteomes" id="UP001342826">
    <property type="component" value="Unassembled WGS sequence"/>
</dbReference>
<accession>A0ABU6P4H1</accession>